<dbReference type="EMBL" id="CP128402">
    <property type="protein sequence ID" value="WJW70293.1"/>
    <property type="molecule type" value="Genomic_DNA"/>
</dbReference>
<accession>A0A8T7M4U5</accession>
<organism evidence="1 3">
    <name type="scientific">Candidatus Chlorohelix allophototropha</name>
    <dbReference type="NCBI Taxonomy" id="3003348"/>
    <lineage>
        <taxon>Bacteria</taxon>
        <taxon>Bacillati</taxon>
        <taxon>Chloroflexota</taxon>
        <taxon>Chloroflexia</taxon>
        <taxon>Candidatus Chloroheliales</taxon>
        <taxon>Candidatus Chloroheliaceae</taxon>
        <taxon>Candidatus Chlorohelix</taxon>
    </lineage>
</organism>
<protein>
    <submittedName>
        <fullName evidence="1">Uncharacterized protein</fullName>
    </submittedName>
</protein>
<proteinExistence type="predicted"/>
<dbReference type="Proteomes" id="UP001431572">
    <property type="component" value="Plasmid unnamed2"/>
</dbReference>
<dbReference type="AlphaFoldDB" id="A0A8T7M4U5"/>
<reference evidence="1 3" key="1">
    <citation type="submission" date="2020-06" db="EMBL/GenBank/DDBJ databases">
        <title>Anoxygenic phototrophic Chloroflexota member uses a Type I reaction center.</title>
        <authorList>
            <person name="Tsuji J.M."/>
            <person name="Shaw N.A."/>
            <person name="Nagashima S."/>
            <person name="Venkiteswaran J."/>
            <person name="Schiff S.L."/>
            <person name="Hanada S."/>
            <person name="Tank M."/>
            <person name="Neufeld J.D."/>
        </authorList>
    </citation>
    <scope>NUCLEOTIDE SEQUENCE [LARGE SCALE GENOMIC DNA]</scope>
    <source>
        <strain evidence="1">L227-S17</strain>
    </source>
</reference>
<dbReference type="EMBL" id="JACATZ010000002">
    <property type="protein sequence ID" value="NWJ47131.1"/>
    <property type="molecule type" value="Genomic_DNA"/>
</dbReference>
<gene>
    <name evidence="1" type="ORF">HXX08_14820</name>
    <name evidence="2" type="ORF">OZ401_005024</name>
</gene>
<evidence type="ECO:0000313" key="3">
    <source>
        <dbReference type="Proteomes" id="UP000521676"/>
    </source>
</evidence>
<keyword evidence="4" id="KW-1185">Reference proteome</keyword>
<geneLocation type="plasmid" evidence="2 4">
    <name>unnamed2</name>
</geneLocation>
<evidence type="ECO:0000313" key="1">
    <source>
        <dbReference type="EMBL" id="NWJ47131.1"/>
    </source>
</evidence>
<sequence>MLNFLTLGCISPKHLGMVTPMWTAHYEWLGVGYVSSYPALLPRITSRPKENSAWRHLFSFLKAAWKQPSERVGELTLENTLGSAMRHSSITINPVLPEVITIIVNRLQQAEGKHDREYRSMTYIDIWALSYDHICLKVGRCDKGGLEKAGN</sequence>
<name>A0A8T7M4U5_9CHLR</name>
<keyword evidence="2" id="KW-0614">Plasmid</keyword>
<evidence type="ECO:0000313" key="2">
    <source>
        <dbReference type="EMBL" id="WJW70293.1"/>
    </source>
</evidence>
<dbReference type="RefSeq" id="WP_341472164.1">
    <property type="nucleotide sequence ID" value="NZ_CP128402.1"/>
</dbReference>
<dbReference type="Proteomes" id="UP000521676">
    <property type="component" value="Unassembled WGS sequence"/>
</dbReference>
<evidence type="ECO:0000313" key="4">
    <source>
        <dbReference type="Proteomes" id="UP001431572"/>
    </source>
</evidence>
<reference evidence="2" key="2">
    <citation type="journal article" date="2024" name="Nature">
        <title>Anoxygenic phototroph of the Chloroflexota uses a type I reaction centre.</title>
        <authorList>
            <person name="Tsuji J.M."/>
            <person name="Shaw N.A."/>
            <person name="Nagashima S."/>
            <person name="Venkiteswaran J.J."/>
            <person name="Schiff S.L."/>
            <person name="Watanabe T."/>
            <person name="Fukui M."/>
            <person name="Hanada S."/>
            <person name="Tank M."/>
            <person name="Neufeld J.D."/>
        </authorList>
    </citation>
    <scope>NUCLEOTIDE SEQUENCE</scope>
    <source>
        <strain evidence="2">L227-S17</strain>
        <plasmid evidence="2 4">unnamed2</plasmid>
    </source>
</reference>